<comment type="caution">
    <text evidence="5">The sequence shown here is derived from an EMBL/GenBank/DDBJ whole genome shotgun (WGS) entry which is preliminary data.</text>
</comment>
<feature type="region of interest" description="Disordered" evidence="3">
    <location>
        <begin position="1"/>
        <end position="20"/>
    </location>
</feature>
<dbReference type="InterPro" id="IPR016718">
    <property type="entry name" value="rRNA_m1G-MeTrfase_A_prd"/>
</dbReference>
<proteinExistence type="predicted"/>
<feature type="binding site" evidence="1">
    <location>
        <position position="30"/>
    </location>
    <ligand>
        <name>Zn(2+)</name>
        <dbReference type="ChEBI" id="CHEBI:29105"/>
    </ligand>
</feature>
<evidence type="ECO:0000259" key="4">
    <source>
        <dbReference type="Pfam" id="PF21302"/>
    </source>
</evidence>
<dbReference type="Gene3D" id="3.40.50.150">
    <property type="entry name" value="Vaccinia Virus protein VP39"/>
    <property type="match status" value="1"/>
</dbReference>
<dbReference type="PIRSF" id="PIRSF018249">
    <property type="entry name" value="MyrA_prd"/>
    <property type="match status" value="1"/>
</dbReference>
<name>A0A927MTN0_9ACTN</name>
<accession>A0A927MTN0</accession>
<evidence type="ECO:0000313" key="6">
    <source>
        <dbReference type="Proteomes" id="UP000638648"/>
    </source>
</evidence>
<protein>
    <submittedName>
        <fullName evidence="5">23S rRNA (Guanine745-N1)-methyltransferase</fullName>
        <ecNumber evidence="5">2.1.1.187</ecNumber>
    </submittedName>
</protein>
<dbReference type="EC" id="2.1.1.187" evidence="5"/>
<feature type="compositionally biased region" description="Basic and acidic residues" evidence="3">
    <location>
        <begin position="1"/>
        <end position="18"/>
    </location>
</feature>
<keyword evidence="1" id="KW-0479">Metal-binding</keyword>
<feature type="binding site" evidence="2">
    <location>
        <position position="206"/>
    </location>
    <ligand>
        <name>S-adenosyl-L-methionine</name>
        <dbReference type="ChEBI" id="CHEBI:59789"/>
    </ligand>
</feature>
<sequence>MAGQHDIRTPHMTREGGDRLPPAVVRAVSCPVCGESLTQSPTALRCPAGHSFDIARQGYVNFLGARPRTPLADSTEMATARSEFLAAGHYAALADNLAALVARLVPGGGLVVDAGAGTGYYLAVVLDHLTEAVGLALDSSTAGLRRAARAHSRAAAIGWDVWQPWPLRTGSAAAILNVFAPRNPDEFHRVLAPEGTLAVVTPTQDHLAELRAWVDLLGIQEDKLDQVDTALAGRFRLVDREPLSVELALDADDVRRLVQMGPNAHHLDRGDRRARLAALRGGVEVTASFVLSAYRPVH</sequence>
<keyword evidence="2" id="KW-0949">S-adenosyl-L-methionine</keyword>
<feature type="binding site" evidence="1">
    <location>
        <position position="33"/>
    </location>
    <ligand>
        <name>Zn(2+)</name>
        <dbReference type="ChEBI" id="CHEBI:29105"/>
    </ligand>
</feature>
<dbReference type="GO" id="GO:0046872">
    <property type="term" value="F:metal ion binding"/>
    <property type="evidence" value="ECO:0007669"/>
    <property type="project" value="UniProtKB-KW"/>
</dbReference>
<evidence type="ECO:0000256" key="2">
    <source>
        <dbReference type="PIRSR" id="PIRSR018249-2"/>
    </source>
</evidence>
<keyword evidence="5" id="KW-0489">Methyltransferase</keyword>
<dbReference type="AlphaFoldDB" id="A0A927MTN0"/>
<dbReference type="GO" id="GO:0052911">
    <property type="term" value="F:23S rRNA (guanine(745)-N(1))-methyltransferase activity"/>
    <property type="evidence" value="ECO:0007669"/>
    <property type="project" value="UniProtKB-EC"/>
</dbReference>
<dbReference type="Pfam" id="PF21302">
    <property type="entry name" value="Zn_ribbon_RlmA"/>
    <property type="match status" value="1"/>
</dbReference>
<feature type="domain" description="23S rRNA (guanine(745)-N(1))-methyltransferase N-terminal" evidence="4">
    <location>
        <begin position="29"/>
        <end position="63"/>
    </location>
</feature>
<reference evidence="5" key="1">
    <citation type="submission" date="2020-10" db="EMBL/GenBank/DDBJ databases">
        <title>Sequencing the genomes of 1000 actinobacteria strains.</title>
        <authorList>
            <person name="Klenk H.-P."/>
        </authorList>
    </citation>
    <scope>NUCLEOTIDE SEQUENCE</scope>
    <source>
        <strain evidence="5">DSM 45354</strain>
    </source>
</reference>
<dbReference type="EMBL" id="JADBEM010000001">
    <property type="protein sequence ID" value="MBE1606710.1"/>
    <property type="molecule type" value="Genomic_DNA"/>
</dbReference>
<evidence type="ECO:0000256" key="3">
    <source>
        <dbReference type="SAM" id="MobiDB-lite"/>
    </source>
</evidence>
<dbReference type="InterPro" id="IPR029063">
    <property type="entry name" value="SAM-dependent_MTases_sf"/>
</dbReference>
<gene>
    <name evidence="5" type="ORF">HEB94_003558</name>
</gene>
<evidence type="ECO:0000256" key="1">
    <source>
        <dbReference type="PIRSR" id="PIRSR018249-1"/>
    </source>
</evidence>
<feature type="binding site" evidence="2">
    <location>
        <position position="90"/>
    </location>
    <ligand>
        <name>S-adenosyl-L-methionine</name>
        <dbReference type="ChEBI" id="CHEBI:59789"/>
    </ligand>
</feature>
<organism evidence="5 6">
    <name type="scientific">Actinopolymorpha pittospori</name>
    <dbReference type="NCBI Taxonomy" id="648752"/>
    <lineage>
        <taxon>Bacteria</taxon>
        <taxon>Bacillati</taxon>
        <taxon>Actinomycetota</taxon>
        <taxon>Actinomycetes</taxon>
        <taxon>Propionibacteriales</taxon>
        <taxon>Actinopolymorphaceae</taxon>
        <taxon>Actinopolymorpha</taxon>
    </lineage>
</organism>
<feature type="binding site" evidence="2">
    <location>
        <begin position="118"/>
        <end position="119"/>
    </location>
    <ligand>
        <name>S-adenosyl-L-methionine</name>
        <dbReference type="ChEBI" id="CHEBI:59789"/>
    </ligand>
</feature>
<keyword evidence="5" id="KW-0808">Transferase</keyword>
<keyword evidence="6" id="KW-1185">Reference proteome</keyword>
<feature type="binding site" evidence="1">
    <location>
        <position position="46"/>
    </location>
    <ligand>
        <name>Zn(2+)</name>
        <dbReference type="ChEBI" id="CHEBI:29105"/>
    </ligand>
</feature>
<feature type="binding site" evidence="1">
    <location>
        <position position="50"/>
    </location>
    <ligand>
        <name>Zn(2+)</name>
        <dbReference type="ChEBI" id="CHEBI:29105"/>
    </ligand>
</feature>
<dbReference type="Proteomes" id="UP000638648">
    <property type="component" value="Unassembled WGS sequence"/>
</dbReference>
<dbReference type="RefSeq" id="WP_202896389.1">
    <property type="nucleotide sequence ID" value="NZ_BAABJL010000109.1"/>
</dbReference>
<evidence type="ECO:0000313" key="5">
    <source>
        <dbReference type="EMBL" id="MBE1606710.1"/>
    </source>
</evidence>
<dbReference type="InterPro" id="IPR048647">
    <property type="entry name" value="RlmA_N"/>
</dbReference>
<keyword evidence="1" id="KW-0862">Zinc</keyword>
<dbReference type="SUPFAM" id="SSF53335">
    <property type="entry name" value="S-adenosyl-L-methionine-dependent methyltransferases"/>
    <property type="match status" value="1"/>
</dbReference>